<sequence>MFVLAGYQWSSGNVERAAILESSAGNMAQVCSLHFSFRTVVVMDYADCIRSGGTDYSSATSEKGNLSIGSTNP</sequence>
<protein>
    <submittedName>
        <fullName evidence="3">Secreted protein</fullName>
    </submittedName>
</protein>
<reference evidence="3" key="2">
    <citation type="submission" date="2017-02" db="UniProtKB">
        <authorList>
            <consortium name="WormBaseParasite"/>
        </authorList>
    </citation>
    <scope>IDENTIFICATION</scope>
</reference>
<keyword evidence="2" id="KW-1185">Reference proteome</keyword>
<evidence type="ECO:0000313" key="2">
    <source>
        <dbReference type="Proteomes" id="UP000035642"/>
    </source>
</evidence>
<feature type="region of interest" description="Disordered" evidence="1">
    <location>
        <begin position="53"/>
        <end position="73"/>
    </location>
</feature>
<dbReference type="WBParaSite" id="ACAC_0000874901-mRNA-1">
    <property type="protein sequence ID" value="ACAC_0000874901-mRNA-1"/>
    <property type="gene ID" value="ACAC_0000874901"/>
</dbReference>
<dbReference type="Proteomes" id="UP000035642">
    <property type="component" value="Unassembled WGS sequence"/>
</dbReference>
<dbReference type="AlphaFoldDB" id="A0A0K0DDF4"/>
<organism evidence="2 3">
    <name type="scientific">Angiostrongylus cantonensis</name>
    <name type="common">Rat lungworm</name>
    <dbReference type="NCBI Taxonomy" id="6313"/>
    <lineage>
        <taxon>Eukaryota</taxon>
        <taxon>Metazoa</taxon>
        <taxon>Ecdysozoa</taxon>
        <taxon>Nematoda</taxon>
        <taxon>Chromadorea</taxon>
        <taxon>Rhabditida</taxon>
        <taxon>Rhabditina</taxon>
        <taxon>Rhabditomorpha</taxon>
        <taxon>Strongyloidea</taxon>
        <taxon>Metastrongylidae</taxon>
        <taxon>Angiostrongylus</taxon>
    </lineage>
</organism>
<evidence type="ECO:0000256" key="1">
    <source>
        <dbReference type="SAM" id="MobiDB-lite"/>
    </source>
</evidence>
<feature type="compositionally biased region" description="Polar residues" evidence="1">
    <location>
        <begin position="54"/>
        <end position="73"/>
    </location>
</feature>
<evidence type="ECO:0000313" key="3">
    <source>
        <dbReference type="WBParaSite" id="ACAC_0000874901-mRNA-1"/>
    </source>
</evidence>
<proteinExistence type="predicted"/>
<accession>A0A0K0DDF4</accession>
<name>A0A0K0DDF4_ANGCA</name>
<reference evidence="2" key="1">
    <citation type="submission" date="2012-09" db="EMBL/GenBank/DDBJ databases">
        <authorList>
            <person name="Martin A.A."/>
        </authorList>
    </citation>
    <scope>NUCLEOTIDE SEQUENCE</scope>
</reference>